<sequence length="455" mass="51182">MKKLSAEICWVEEDGVVDFVTGELQKRYRILLPEDTDIEDYNAHEAFWEDILGVKPRYWTGNTDQVSESNRSLLDEALKNDAKYKKDTEDYFKSIRELNDSNSESEGFTAVTMLPRSPSPRCFHLWHQWFRMTNTNPTFQASKLFTAPQPYEYISKALLQFKSMKFSGDLSRGQTLKIHGFVAVRDNIDKLRNYIFNRSQEHAQVVTQDSPDIWFTSPARGITADCPLLVEYSLKVVKISDESGEEEQVLEEVLVDGCFRFEQRGRHLVVLHKVRLFSPVIGPFDIRFNFLRYAVEATVEVKVKRAVPGYSLTSVTVATCGCGSREEIPLPMSAAAVPPPGRVAALSSSVVAVAKAVVAVELGCQLKLKFEITNISRDEKEGSAGGSSRRSSSQHELLFTSRKHHHTNGAVVMGRMFKVAAKVTWSTMGTAYVPFLHSRRALLGDSDDPCSFSDD</sequence>
<keyword evidence="3" id="KW-1185">Reference proteome</keyword>
<dbReference type="EMBL" id="RWGY01000011">
    <property type="protein sequence ID" value="TVU33688.1"/>
    <property type="molecule type" value="Genomic_DNA"/>
</dbReference>
<gene>
    <name evidence="2" type="ORF">EJB05_25521</name>
</gene>
<dbReference type="InterPro" id="IPR046533">
    <property type="entry name" value="DUF6598"/>
</dbReference>
<dbReference type="PANTHER" id="PTHR33065:SF145">
    <property type="entry name" value="OS05G0506400 PROTEIN"/>
    <property type="match status" value="1"/>
</dbReference>
<evidence type="ECO:0000259" key="1">
    <source>
        <dbReference type="Pfam" id="PF20241"/>
    </source>
</evidence>
<feature type="domain" description="DUF6598" evidence="1">
    <location>
        <begin position="159"/>
        <end position="383"/>
    </location>
</feature>
<comment type="caution">
    <text evidence="2">The sequence shown here is derived from an EMBL/GenBank/DDBJ whole genome shotgun (WGS) entry which is preliminary data.</text>
</comment>
<reference evidence="2 3" key="1">
    <citation type="journal article" date="2019" name="Sci. Rep.">
        <title>A high-quality genome of Eragrostis curvula grass provides insights into Poaceae evolution and supports new strategies to enhance forage quality.</title>
        <authorList>
            <person name="Carballo J."/>
            <person name="Santos B.A.C.M."/>
            <person name="Zappacosta D."/>
            <person name="Garbus I."/>
            <person name="Selva J.P."/>
            <person name="Gallo C.A."/>
            <person name="Diaz A."/>
            <person name="Albertini E."/>
            <person name="Caccamo M."/>
            <person name="Echenique V."/>
        </authorList>
    </citation>
    <scope>NUCLEOTIDE SEQUENCE [LARGE SCALE GENOMIC DNA]</scope>
    <source>
        <strain evidence="3">cv. Victoria</strain>
        <tissue evidence="2">Leaf</tissue>
    </source>
</reference>
<dbReference type="Proteomes" id="UP000324897">
    <property type="component" value="Chromosome 1"/>
</dbReference>
<dbReference type="OrthoDB" id="691194at2759"/>
<accession>A0A5J9VDB5</accession>
<dbReference type="Gramene" id="TVU33688">
    <property type="protein sequence ID" value="TVU33688"/>
    <property type="gene ID" value="EJB05_25521"/>
</dbReference>
<dbReference type="AlphaFoldDB" id="A0A5J9VDB5"/>
<protein>
    <recommendedName>
        <fullName evidence="1">DUF6598 domain-containing protein</fullName>
    </recommendedName>
</protein>
<dbReference type="PANTHER" id="PTHR33065">
    <property type="entry name" value="OS07G0486400 PROTEIN"/>
    <property type="match status" value="1"/>
</dbReference>
<proteinExistence type="predicted"/>
<organism evidence="2 3">
    <name type="scientific">Eragrostis curvula</name>
    <name type="common">weeping love grass</name>
    <dbReference type="NCBI Taxonomy" id="38414"/>
    <lineage>
        <taxon>Eukaryota</taxon>
        <taxon>Viridiplantae</taxon>
        <taxon>Streptophyta</taxon>
        <taxon>Embryophyta</taxon>
        <taxon>Tracheophyta</taxon>
        <taxon>Spermatophyta</taxon>
        <taxon>Magnoliopsida</taxon>
        <taxon>Liliopsida</taxon>
        <taxon>Poales</taxon>
        <taxon>Poaceae</taxon>
        <taxon>PACMAD clade</taxon>
        <taxon>Chloridoideae</taxon>
        <taxon>Eragrostideae</taxon>
        <taxon>Eragrostidinae</taxon>
        <taxon>Eragrostis</taxon>
    </lineage>
</organism>
<evidence type="ECO:0000313" key="2">
    <source>
        <dbReference type="EMBL" id="TVU33688.1"/>
    </source>
</evidence>
<evidence type="ECO:0000313" key="3">
    <source>
        <dbReference type="Proteomes" id="UP000324897"/>
    </source>
</evidence>
<name>A0A5J9VDB5_9POAL</name>
<dbReference type="Pfam" id="PF20241">
    <property type="entry name" value="DUF6598"/>
    <property type="match status" value="1"/>
</dbReference>